<dbReference type="SMART" id="SM00855">
    <property type="entry name" value="PGAM"/>
    <property type="match status" value="1"/>
</dbReference>
<dbReference type="CDD" id="cd07067">
    <property type="entry name" value="HP_PGM_like"/>
    <property type="match status" value="1"/>
</dbReference>
<evidence type="ECO:0000313" key="1">
    <source>
        <dbReference type="EMBL" id="OUZ40286.1"/>
    </source>
</evidence>
<dbReference type="SUPFAM" id="SSF53254">
    <property type="entry name" value="Phosphoglycerate mutase-like"/>
    <property type="match status" value="1"/>
</dbReference>
<dbReference type="EMBL" id="NHNT01000001">
    <property type="protein sequence ID" value="OUZ40286.1"/>
    <property type="molecule type" value="Genomic_DNA"/>
</dbReference>
<reference evidence="1 2" key="1">
    <citation type="journal article" date="2017" name="Int. J. Syst. Evol. Microbiol.">
        <title>Solibacillus kalamii sp. nov., isolated from a high-efficiency particulate arrestance filter system used in the International Space Station.</title>
        <authorList>
            <person name="Checinska Sielaff A."/>
            <person name="Kumar R.M."/>
            <person name="Pal D."/>
            <person name="Mayilraj S."/>
            <person name="Venkateswaran K."/>
        </authorList>
    </citation>
    <scope>NUCLEOTIDE SEQUENCE [LARGE SCALE GENOMIC DNA]</scope>
    <source>
        <strain evidence="1 2">ISSFR-015</strain>
    </source>
</reference>
<sequence>MAHDITVHLIRHEKTKANTERKYIGWTDEPILKKVEAEIDLQPGIVYGSDLRRCRETSQCYFPNAEFIASQNLRELHFGDFEMCTYEQLQHNGIYRAWIDDPNNHPIPNGETFFQFKQRVLKGFREIVNEKKEYTLIVHGGVIRLLLAVYGVKAQSFQQTVANHRTIYSLGWNTIEEFIGGARCTLYSEAHITVNENMQKK</sequence>
<dbReference type="Pfam" id="PF00300">
    <property type="entry name" value="His_Phos_1"/>
    <property type="match status" value="1"/>
</dbReference>
<comment type="caution">
    <text evidence="1">The sequence shown here is derived from an EMBL/GenBank/DDBJ whole genome shotgun (WGS) entry which is preliminary data.</text>
</comment>
<dbReference type="PANTHER" id="PTHR48100">
    <property type="entry name" value="BROAD-SPECIFICITY PHOSPHATASE YOR283W-RELATED"/>
    <property type="match status" value="1"/>
</dbReference>
<dbReference type="InterPro" id="IPR013078">
    <property type="entry name" value="His_Pase_superF_clade-1"/>
</dbReference>
<dbReference type="Gene3D" id="3.40.50.1240">
    <property type="entry name" value="Phosphoglycerate mutase-like"/>
    <property type="match status" value="1"/>
</dbReference>
<gene>
    <name evidence="1" type="ORF">CBM15_00060</name>
</gene>
<keyword evidence="2" id="KW-1185">Reference proteome</keyword>
<proteinExistence type="predicted"/>
<evidence type="ECO:0000313" key="2">
    <source>
        <dbReference type="Proteomes" id="UP000196594"/>
    </source>
</evidence>
<organism evidence="1 2">
    <name type="scientific">Solibacillus kalamii</name>
    <dbReference type="NCBI Taxonomy" id="1748298"/>
    <lineage>
        <taxon>Bacteria</taxon>
        <taxon>Bacillati</taxon>
        <taxon>Bacillota</taxon>
        <taxon>Bacilli</taxon>
        <taxon>Bacillales</taxon>
        <taxon>Caryophanaceae</taxon>
        <taxon>Solibacillus</taxon>
    </lineage>
</organism>
<protein>
    <submittedName>
        <fullName evidence="1">Fructose-2,6-bisphosphatase</fullName>
    </submittedName>
</protein>
<accession>A0ABX3ZKK2</accession>
<dbReference type="PANTHER" id="PTHR48100:SF1">
    <property type="entry name" value="HISTIDINE PHOSPHATASE FAMILY PROTEIN-RELATED"/>
    <property type="match status" value="1"/>
</dbReference>
<dbReference type="RefSeq" id="WP_087615287.1">
    <property type="nucleotide sequence ID" value="NZ_JAFBEY010000002.1"/>
</dbReference>
<name>A0ABX3ZKK2_9BACL</name>
<dbReference type="InterPro" id="IPR050275">
    <property type="entry name" value="PGM_Phosphatase"/>
</dbReference>
<dbReference type="Proteomes" id="UP000196594">
    <property type="component" value="Unassembled WGS sequence"/>
</dbReference>
<dbReference type="InterPro" id="IPR029033">
    <property type="entry name" value="His_PPase_superfam"/>
</dbReference>